<comment type="caution">
    <text evidence="6">The sequence shown here is derived from an EMBL/GenBank/DDBJ whole genome shotgun (WGS) entry which is preliminary data.</text>
</comment>
<gene>
    <name evidence="6" type="ORF">BI198_11640</name>
</gene>
<dbReference type="PROSITE" id="PS50850">
    <property type="entry name" value="MFS"/>
    <property type="match status" value="1"/>
</dbReference>
<dbReference type="Pfam" id="PF07690">
    <property type="entry name" value="MFS_1"/>
    <property type="match status" value="1"/>
</dbReference>
<dbReference type="InterPro" id="IPR036259">
    <property type="entry name" value="MFS_trans_sf"/>
</dbReference>
<dbReference type="PANTHER" id="PTHR11360:SF290">
    <property type="entry name" value="MONOCARBOXYLATE MFS PERMEASE"/>
    <property type="match status" value="1"/>
</dbReference>
<dbReference type="InterPro" id="IPR020846">
    <property type="entry name" value="MFS_dom"/>
</dbReference>
<feature type="domain" description="Major facilitator superfamily (MFS) profile" evidence="5">
    <location>
        <begin position="17"/>
        <end position="415"/>
    </location>
</feature>
<feature type="transmembrane region" description="Helical" evidence="4">
    <location>
        <begin position="112"/>
        <end position="135"/>
    </location>
</feature>
<dbReference type="Proteomes" id="UP000242258">
    <property type="component" value="Unassembled WGS sequence"/>
</dbReference>
<feature type="transmembrane region" description="Helical" evidence="4">
    <location>
        <begin position="273"/>
        <end position="291"/>
    </location>
</feature>
<evidence type="ECO:0000259" key="5">
    <source>
        <dbReference type="PROSITE" id="PS50850"/>
    </source>
</evidence>
<feature type="transmembrane region" description="Helical" evidence="4">
    <location>
        <begin position="326"/>
        <end position="348"/>
    </location>
</feature>
<dbReference type="SUPFAM" id="SSF103473">
    <property type="entry name" value="MFS general substrate transporter"/>
    <property type="match status" value="1"/>
</dbReference>
<dbReference type="RefSeq" id="WP_070049695.1">
    <property type="nucleotide sequence ID" value="NZ_CBCSDO010000010.1"/>
</dbReference>
<keyword evidence="3 4" id="KW-0472">Membrane</keyword>
<proteinExistence type="predicted"/>
<evidence type="ECO:0000313" key="6">
    <source>
        <dbReference type="EMBL" id="OEY70141.1"/>
    </source>
</evidence>
<dbReference type="GO" id="GO:0022857">
    <property type="term" value="F:transmembrane transporter activity"/>
    <property type="evidence" value="ECO:0007669"/>
    <property type="project" value="InterPro"/>
</dbReference>
<organism evidence="6 7">
    <name type="scientific">Rheinheimera salexigens</name>
    <dbReference type="NCBI Taxonomy" id="1628148"/>
    <lineage>
        <taxon>Bacteria</taxon>
        <taxon>Pseudomonadati</taxon>
        <taxon>Pseudomonadota</taxon>
        <taxon>Gammaproteobacteria</taxon>
        <taxon>Chromatiales</taxon>
        <taxon>Chromatiaceae</taxon>
        <taxon>Rheinheimera</taxon>
    </lineage>
</organism>
<dbReference type="Gene3D" id="1.20.1250.20">
    <property type="entry name" value="MFS general substrate transporter like domains"/>
    <property type="match status" value="1"/>
</dbReference>
<dbReference type="STRING" id="1628148.BI198_11640"/>
<keyword evidence="7" id="KW-1185">Reference proteome</keyword>
<feature type="transmembrane region" description="Helical" evidence="4">
    <location>
        <begin position="238"/>
        <end position="261"/>
    </location>
</feature>
<feature type="transmembrane region" description="Helical" evidence="4">
    <location>
        <begin position="87"/>
        <end position="106"/>
    </location>
</feature>
<evidence type="ECO:0000256" key="3">
    <source>
        <dbReference type="ARBA" id="ARBA00023136"/>
    </source>
</evidence>
<keyword evidence="1 4" id="KW-0812">Transmembrane</keyword>
<dbReference type="AlphaFoldDB" id="A0A1E7Q7R3"/>
<feature type="transmembrane region" description="Helical" evidence="4">
    <location>
        <begin position="18"/>
        <end position="42"/>
    </location>
</feature>
<evidence type="ECO:0000313" key="7">
    <source>
        <dbReference type="Proteomes" id="UP000242258"/>
    </source>
</evidence>
<dbReference type="InterPro" id="IPR050327">
    <property type="entry name" value="Proton-linked_MCT"/>
</dbReference>
<dbReference type="EMBL" id="MKEK01000001">
    <property type="protein sequence ID" value="OEY70141.1"/>
    <property type="molecule type" value="Genomic_DNA"/>
</dbReference>
<feature type="transmembrane region" description="Helical" evidence="4">
    <location>
        <begin position="303"/>
        <end position="320"/>
    </location>
</feature>
<sequence length="415" mass="45423">MQTVATELKDTSSKRMHWIIVFIAMLSLMISNGMVFTGITAFDSAILAEFPDWSRGELKLRELITLIGVGILAPIFGILIDKVGVRALMIAGCLILMPTYYVYGYVENISHIYILHIFLSIVMVSCGLNVGVILVSNWFVKHRGTAIGIAILGTSLGGAVLAPLFGYWLSEGVSWRQGFQYASVIPFVLLLLTIFLVRSKPAIIGLKPYGTELMSQQSQDDLSKHGLEYGEAIRTRSFWAITVIAMCTFYTLMGLQANLVLHLQDLGFDIQSASVGLSMLFIPALVGKFLFGLFADKFSGNKLLFANIIMMLIGIFALIFSSQATVLYSIVLIGFAWGGFYTLLQLNAVNNFGLKASGKILGTITILDAFGGGLGIYLTGVIFDVYGSYQYAFIIYAVLCTIALLLISQVKKHVD</sequence>
<dbReference type="PANTHER" id="PTHR11360">
    <property type="entry name" value="MONOCARBOXYLATE TRANSPORTER"/>
    <property type="match status" value="1"/>
</dbReference>
<feature type="transmembrane region" description="Helical" evidence="4">
    <location>
        <begin position="62"/>
        <end position="80"/>
    </location>
</feature>
<dbReference type="OrthoDB" id="3199327at2"/>
<evidence type="ECO:0000256" key="4">
    <source>
        <dbReference type="SAM" id="Phobius"/>
    </source>
</evidence>
<feature type="transmembrane region" description="Helical" evidence="4">
    <location>
        <begin position="147"/>
        <end position="167"/>
    </location>
</feature>
<accession>A0A1E7Q7R3</accession>
<dbReference type="InterPro" id="IPR011701">
    <property type="entry name" value="MFS"/>
</dbReference>
<keyword evidence="2 4" id="KW-1133">Transmembrane helix</keyword>
<feature type="transmembrane region" description="Helical" evidence="4">
    <location>
        <begin position="389"/>
        <end position="407"/>
    </location>
</feature>
<evidence type="ECO:0000256" key="2">
    <source>
        <dbReference type="ARBA" id="ARBA00022989"/>
    </source>
</evidence>
<evidence type="ECO:0000256" key="1">
    <source>
        <dbReference type="ARBA" id="ARBA00022692"/>
    </source>
</evidence>
<protein>
    <submittedName>
        <fullName evidence="6">MFS transporter</fullName>
    </submittedName>
</protein>
<feature type="transmembrane region" description="Helical" evidence="4">
    <location>
        <begin position="360"/>
        <end position="383"/>
    </location>
</feature>
<feature type="transmembrane region" description="Helical" evidence="4">
    <location>
        <begin position="179"/>
        <end position="197"/>
    </location>
</feature>
<reference evidence="7" key="1">
    <citation type="submission" date="2016-09" db="EMBL/GenBank/DDBJ databases">
        <authorList>
            <person name="Wan X."/>
            <person name="Hou S."/>
        </authorList>
    </citation>
    <scope>NUCLEOTIDE SEQUENCE [LARGE SCALE GENOMIC DNA]</scope>
    <source>
        <strain evidence="7">KH87</strain>
    </source>
</reference>
<name>A0A1E7Q7R3_9GAMM</name>